<dbReference type="EMBL" id="BARW01039715">
    <property type="protein sequence ID" value="GAJ22248.1"/>
    <property type="molecule type" value="Genomic_DNA"/>
</dbReference>
<evidence type="ECO:0000313" key="1">
    <source>
        <dbReference type="EMBL" id="GAJ22248.1"/>
    </source>
</evidence>
<dbReference type="GO" id="GO:0009088">
    <property type="term" value="P:threonine biosynthetic process"/>
    <property type="evidence" value="ECO:0007669"/>
    <property type="project" value="TreeGrafter"/>
</dbReference>
<dbReference type="Gene3D" id="3.40.50.720">
    <property type="entry name" value="NAD(P)-binding Rossmann-like Domain"/>
    <property type="match status" value="1"/>
</dbReference>
<dbReference type="PANTHER" id="PTHR43331:SF1">
    <property type="entry name" value="HOMOSERINE DEHYDROGENASE"/>
    <property type="match status" value="1"/>
</dbReference>
<protein>
    <submittedName>
        <fullName evidence="1">Uncharacterized protein</fullName>
    </submittedName>
</protein>
<comment type="caution">
    <text evidence="1">The sequence shown here is derived from an EMBL/GenBank/DDBJ whole genome shotgun (WGS) entry which is preliminary data.</text>
</comment>
<dbReference type="GO" id="GO:0004412">
    <property type="term" value="F:homoserine dehydrogenase activity"/>
    <property type="evidence" value="ECO:0007669"/>
    <property type="project" value="TreeGrafter"/>
</dbReference>
<organism evidence="1">
    <name type="scientific">marine sediment metagenome</name>
    <dbReference type="NCBI Taxonomy" id="412755"/>
    <lineage>
        <taxon>unclassified sequences</taxon>
        <taxon>metagenomes</taxon>
        <taxon>ecological metagenomes</taxon>
    </lineage>
</organism>
<gene>
    <name evidence="1" type="ORF">S12H4_60368</name>
</gene>
<proteinExistence type="predicted"/>
<reference evidence="1" key="1">
    <citation type="journal article" date="2014" name="Front. Microbiol.">
        <title>High frequency of phylogenetically diverse reductive dehalogenase-homologous genes in deep subseafloor sedimentary metagenomes.</title>
        <authorList>
            <person name="Kawai M."/>
            <person name="Futagami T."/>
            <person name="Toyoda A."/>
            <person name="Takaki Y."/>
            <person name="Nishi S."/>
            <person name="Hori S."/>
            <person name="Arai W."/>
            <person name="Tsubouchi T."/>
            <person name="Morono Y."/>
            <person name="Uchiyama I."/>
            <person name="Ito T."/>
            <person name="Fujiyama A."/>
            <person name="Inagaki F."/>
            <person name="Takami H."/>
        </authorList>
    </citation>
    <scope>NUCLEOTIDE SEQUENCE</scope>
    <source>
        <strain evidence="1">Expedition CK06-06</strain>
    </source>
</reference>
<dbReference type="AlphaFoldDB" id="X1UXL2"/>
<feature type="non-terminal residue" evidence="1">
    <location>
        <position position="62"/>
    </location>
</feature>
<dbReference type="Gene3D" id="3.30.360.10">
    <property type="entry name" value="Dihydrodipicolinate Reductase, domain 2"/>
    <property type="match status" value="1"/>
</dbReference>
<sequence>MSQLKIYRQLLPGAELQALAQQHDVGLRYEGSVGGGIPLITPFKYDLIANEISGIYAIINGT</sequence>
<dbReference type="PANTHER" id="PTHR43331">
    <property type="entry name" value="HOMOSERINE DEHYDROGENASE"/>
    <property type="match status" value="1"/>
</dbReference>
<name>X1UXL2_9ZZZZ</name>
<accession>X1UXL2</accession>